<organism evidence="2 3">
    <name type="scientific">Marchantia polymorpha</name>
    <name type="common">Common liverwort</name>
    <name type="synonym">Marchantia aquatica</name>
    <dbReference type="NCBI Taxonomy" id="3197"/>
    <lineage>
        <taxon>Eukaryota</taxon>
        <taxon>Viridiplantae</taxon>
        <taxon>Streptophyta</taxon>
        <taxon>Embryophyta</taxon>
        <taxon>Marchantiophyta</taxon>
        <taxon>Marchantiopsida</taxon>
        <taxon>Marchantiidae</taxon>
        <taxon>Marchantiales</taxon>
        <taxon>Marchantiaceae</taxon>
        <taxon>Marchantia</taxon>
    </lineage>
</organism>
<dbReference type="Proteomes" id="UP000244005">
    <property type="component" value="Chromosome Y"/>
</dbReference>
<evidence type="ECO:0000313" key="3">
    <source>
        <dbReference type="Proteomes" id="UP000244005"/>
    </source>
</evidence>
<evidence type="ECO:0000256" key="1">
    <source>
        <dbReference type="SAM" id="MobiDB-lite"/>
    </source>
</evidence>
<feature type="compositionally biased region" description="Polar residues" evidence="1">
    <location>
        <begin position="52"/>
        <end position="74"/>
    </location>
</feature>
<proteinExistence type="predicted"/>
<feature type="region of interest" description="Disordered" evidence="1">
    <location>
        <begin position="1"/>
        <end position="28"/>
    </location>
</feature>
<dbReference type="AlphaFoldDB" id="A0A2R6VX38"/>
<evidence type="ECO:0000313" key="2">
    <source>
        <dbReference type="EMBL" id="PTQ26171.1"/>
    </source>
</evidence>
<name>A0A2R6VX38_MARPO</name>
<gene>
    <name evidence="2" type="ORF">MARPO_YA0037</name>
</gene>
<feature type="compositionally biased region" description="Polar residues" evidence="1">
    <location>
        <begin position="81"/>
        <end position="95"/>
    </location>
</feature>
<accession>A0A2R6VX38</accession>
<feature type="region of interest" description="Disordered" evidence="1">
    <location>
        <begin position="43"/>
        <end position="98"/>
    </location>
</feature>
<feature type="compositionally biased region" description="Basic and acidic residues" evidence="1">
    <location>
        <begin position="8"/>
        <end position="17"/>
    </location>
</feature>
<dbReference type="EMBL" id="KZ772944">
    <property type="protein sequence ID" value="PTQ26171.1"/>
    <property type="molecule type" value="Genomic_DNA"/>
</dbReference>
<reference evidence="3" key="1">
    <citation type="journal article" date="2017" name="Cell">
        <title>Insights into land plant evolution garnered from the Marchantia polymorpha genome.</title>
        <authorList>
            <person name="Bowman J.L."/>
            <person name="Kohchi T."/>
            <person name="Yamato K.T."/>
            <person name="Jenkins J."/>
            <person name="Shu S."/>
            <person name="Ishizaki K."/>
            <person name="Yamaoka S."/>
            <person name="Nishihama R."/>
            <person name="Nakamura Y."/>
            <person name="Berger F."/>
            <person name="Adam C."/>
            <person name="Aki S.S."/>
            <person name="Althoff F."/>
            <person name="Araki T."/>
            <person name="Arteaga-Vazquez M.A."/>
            <person name="Balasubrmanian S."/>
            <person name="Barry K."/>
            <person name="Bauer D."/>
            <person name="Boehm C.R."/>
            <person name="Briginshaw L."/>
            <person name="Caballero-Perez J."/>
            <person name="Catarino B."/>
            <person name="Chen F."/>
            <person name="Chiyoda S."/>
            <person name="Chovatia M."/>
            <person name="Davies K.M."/>
            <person name="Delmans M."/>
            <person name="Demura T."/>
            <person name="Dierschke T."/>
            <person name="Dolan L."/>
            <person name="Dorantes-Acosta A.E."/>
            <person name="Eklund D.M."/>
            <person name="Florent S.N."/>
            <person name="Flores-Sandoval E."/>
            <person name="Fujiyama A."/>
            <person name="Fukuzawa H."/>
            <person name="Galik B."/>
            <person name="Grimanelli D."/>
            <person name="Grimwood J."/>
            <person name="Grossniklaus U."/>
            <person name="Hamada T."/>
            <person name="Haseloff J."/>
            <person name="Hetherington A.J."/>
            <person name="Higo A."/>
            <person name="Hirakawa Y."/>
            <person name="Hundley H.N."/>
            <person name="Ikeda Y."/>
            <person name="Inoue K."/>
            <person name="Inoue S.I."/>
            <person name="Ishida S."/>
            <person name="Jia Q."/>
            <person name="Kakita M."/>
            <person name="Kanazawa T."/>
            <person name="Kawai Y."/>
            <person name="Kawashima T."/>
            <person name="Kennedy M."/>
            <person name="Kinose K."/>
            <person name="Kinoshita T."/>
            <person name="Kohara Y."/>
            <person name="Koide E."/>
            <person name="Komatsu K."/>
            <person name="Kopischke S."/>
            <person name="Kubo M."/>
            <person name="Kyozuka J."/>
            <person name="Lagercrantz U."/>
            <person name="Lin S.S."/>
            <person name="Lindquist E."/>
            <person name="Lipzen A.M."/>
            <person name="Lu C.W."/>
            <person name="De Luna E."/>
            <person name="Martienssen R.A."/>
            <person name="Minamino N."/>
            <person name="Mizutani M."/>
            <person name="Mizutani M."/>
            <person name="Mochizuki N."/>
            <person name="Monte I."/>
            <person name="Mosher R."/>
            <person name="Nagasaki H."/>
            <person name="Nakagami H."/>
            <person name="Naramoto S."/>
            <person name="Nishitani K."/>
            <person name="Ohtani M."/>
            <person name="Okamoto T."/>
            <person name="Okumura M."/>
            <person name="Phillips J."/>
            <person name="Pollak B."/>
            <person name="Reinders A."/>
            <person name="Rovekamp M."/>
            <person name="Sano R."/>
            <person name="Sawa S."/>
            <person name="Schmid M.W."/>
            <person name="Shirakawa M."/>
            <person name="Solano R."/>
            <person name="Spunde A."/>
            <person name="Suetsugu N."/>
            <person name="Sugano S."/>
            <person name="Sugiyama A."/>
            <person name="Sun R."/>
            <person name="Suzuki Y."/>
            <person name="Takenaka M."/>
            <person name="Takezawa D."/>
            <person name="Tomogane H."/>
            <person name="Tsuzuki M."/>
            <person name="Ueda T."/>
            <person name="Umeda M."/>
            <person name="Ward J.M."/>
            <person name="Watanabe Y."/>
            <person name="Yazaki K."/>
            <person name="Yokoyama R."/>
            <person name="Yoshitake Y."/>
            <person name="Yotsui I."/>
            <person name="Zachgo S."/>
            <person name="Schmutz J."/>
        </authorList>
    </citation>
    <scope>NUCLEOTIDE SEQUENCE [LARGE SCALE GENOMIC DNA]</scope>
    <source>
        <strain evidence="3">Tak-1</strain>
    </source>
</reference>
<keyword evidence="3" id="KW-1185">Reference proteome</keyword>
<protein>
    <submittedName>
        <fullName evidence="2">Uncharacterized protein</fullName>
    </submittedName>
</protein>
<sequence>MQGQNELQKLKDWRTQESSKQGFVLGQEAGKTNVVNPVNIDETRGQKMAQPTPGQTQAFTGTVTKHNVRSTVTNRAGIASEPNSRPTNRSGTGTVTDRMVKIVTAGTSGAMIGF</sequence>